<organism evidence="3">
    <name type="scientific">Selaginella moellendorffii</name>
    <name type="common">Spikemoss</name>
    <dbReference type="NCBI Taxonomy" id="88036"/>
    <lineage>
        <taxon>Eukaryota</taxon>
        <taxon>Viridiplantae</taxon>
        <taxon>Streptophyta</taxon>
        <taxon>Embryophyta</taxon>
        <taxon>Tracheophyta</taxon>
        <taxon>Lycopodiopsida</taxon>
        <taxon>Selaginellales</taxon>
        <taxon>Selaginellaceae</taxon>
        <taxon>Selaginella</taxon>
    </lineage>
</organism>
<feature type="compositionally biased region" description="Basic and acidic residues" evidence="1">
    <location>
        <begin position="217"/>
        <end position="241"/>
    </location>
</feature>
<dbReference type="KEGG" id="smo:SELMODRAFT_445928"/>
<reference evidence="2 3" key="1">
    <citation type="journal article" date="2011" name="Science">
        <title>The Selaginella genome identifies genetic changes associated with the evolution of vascular plants.</title>
        <authorList>
            <person name="Banks J.A."/>
            <person name="Nishiyama T."/>
            <person name="Hasebe M."/>
            <person name="Bowman J.L."/>
            <person name="Gribskov M."/>
            <person name="dePamphilis C."/>
            <person name="Albert V.A."/>
            <person name="Aono N."/>
            <person name="Aoyama T."/>
            <person name="Ambrose B.A."/>
            <person name="Ashton N.W."/>
            <person name="Axtell M.J."/>
            <person name="Barker E."/>
            <person name="Barker M.S."/>
            <person name="Bennetzen J.L."/>
            <person name="Bonawitz N.D."/>
            <person name="Chapple C."/>
            <person name="Cheng C."/>
            <person name="Correa L.G."/>
            <person name="Dacre M."/>
            <person name="DeBarry J."/>
            <person name="Dreyer I."/>
            <person name="Elias M."/>
            <person name="Engstrom E.M."/>
            <person name="Estelle M."/>
            <person name="Feng L."/>
            <person name="Finet C."/>
            <person name="Floyd S.K."/>
            <person name="Frommer W.B."/>
            <person name="Fujita T."/>
            <person name="Gramzow L."/>
            <person name="Gutensohn M."/>
            <person name="Harholt J."/>
            <person name="Hattori M."/>
            <person name="Heyl A."/>
            <person name="Hirai T."/>
            <person name="Hiwatashi Y."/>
            <person name="Ishikawa M."/>
            <person name="Iwata M."/>
            <person name="Karol K.G."/>
            <person name="Koehler B."/>
            <person name="Kolukisaoglu U."/>
            <person name="Kubo M."/>
            <person name="Kurata T."/>
            <person name="Lalonde S."/>
            <person name="Li K."/>
            <person name="Li Y."/>
            <person name="Litt A."/>
            <person name="Lyons E."/>
            <person name="Manning G."/>
            <person name="Maruyama T."/>
            <person name="Michael T.P."/>
            <person name="Mikami K."/>
            <person name="Miyazaki S."/>
            <person name="Morinaga S."/>
            <person name="Murata T."/>
            <person name="Mueller-Roeber B."/>
            <person name="Nelson D.R."/>
            <person name="Obara M."/>
            <person name="Oguri Y."/>
            <person name="Olmstead R.G."/>
            <person name="Onodera N."/>
            <person name="Petersen B.L."/>
            <person name="Pils B."/>
            <person name="Prigge M."/>
            <person name="Rensing S.A."/>
            <person name="Riano-Pachon D.M."/>
            <person name="Roberts A.W."/>
            <person name="Sato Y."/>
            <person name="Scheller H.V."/>
            <person name="Schulz B."/>
            <person name="Schulz C."/>
            <person name="Shakirov E.V."/>
            <person name="Shibagaki N."/>
            <person name="Shinohara N."/>
            <person name="Shippen D.E."/>
            <person name="Soerensen I."/>
            <person name="Sotooka R."/>
            <person name="Sugimoto N."/>
            <person name="Sugita M."/>
            <person name="Sumikawa N."/>
            <person name="Tanurdzic M."/>
            <person name="Theissen G."/>
            <person name="Ulvskov P."/>
            <person name="Wakazuki S."/>
            <person name="Weng J.K."/>
            <person name="Willats W.W."/>
            <person name="Wipf D."/>
            <person name="Wolf P.G."/>
            <person name="Yang L."/>
            <person name="Zimmer A.D."/>
            <person name="Zhu Q."/>
            <person name="Mitros T."/>
            <person name="Hellsten U."/>
            <person name="Loque D."/>
            <person name="Otillar R."/>
            <person name="Salamov A."/>
            <person name="Schmutz J."/>
            <person name="Shapiro H."/>
            <person name="Lindquist E."/>
            <person name="Lucas S."/>
            <person name="Rokhsar D."/>
            <person name="Grigoriev I.V."/>
        </authorList>
    </citation>
    <scope>NUCLEOTIDE SEQUENCE [LARGE SCALE GENOMIC DNA]</scope>
</reference>
<evidence type="ECO:0000313" key="3">
    <source>
        <dbReference type="Proteomes" id="UP000001514"/>
    </source>
</evidence>
<feature type="region of interest" description="Disordered" evidence="1">
    <location>
        <begin position="111"/>
        <end position="188"/>
    </location>
</feature>
<dbReference type="eggNOG" id="ENOG502SXKG">
    <property type="taxonomic scope" value="Eukaryota"/>
</dbReference>
<sequence length="260" mass="27089">MAAVGVQNVCLDSSMLSSCSSLRPSPNSQRIAVRSSSRSSVQCCCSRQDDAPETSTSRLSGLGRLAATGLMALAVSTSSGSGIAMAQQQDPSLVPIFNVGEQADKLLKDADKLTNDDSPPRFGPSRGGVKSEDDGRIAQKGGSGAIPEIQDSGSELVGKGREKVARKASETKQRLDESLGQAQDKAEDAKKGIQGFFGQAKGKVKSDVDSVQGQSKDPNEKLKGLVGDARSKADDAGDNAKDLVGSIKKVRRSLAVPLNQ</sequence>
<gene>
    <name evidence="2" type="ORF">SELMODRAFT_445928</name>
</gene>
<name>D8SMD2_SELML</name>
<dbReference type="OrthoDB" id="1963130at2759"/>
<keyword evidence="3" id="KW-1185">Reference proteome</keyword>
<protein>
    <submittedName>
        <fullName evidence="2">Uncharacterized protein</fullName>
    </submittedName>
</protein>
<dbReference type="OMA" id="STPAMEC"/>
<dbReference type="Gramene" id="EFJ14578">
    <property type="protein sequence ID" value="EFJ14578"/>
    <property type="gene ID" value="SELMODRAFT_445928"/>
</dbReference>
<evidence type="ECO:0000313" key="2">
    <source>
        <dbReference type="EMBL" id="EFJ14578.1"/>
    </source>
</evidence>
<proteinExistence type="predicted"/>
<feature type="compositionally biased region" description="Basic and acidic residues" evidence="1">
    <location>
        <begin position="158"/>
        <end position="177"/>
    </location>
</feature>
<dbReference type="Proteomes" id="UP000001514">
    <property type="component" value="Unassembled WGS sequence"/>
</dbReference>
<evidence type="ECO:0000256" key="1">
    <source>
        <dbReference type="SAM" id="MobiDB-lite"/>
    </source>
</evidence>
<dbReference type="HOGENOM" id="CLU_1071182_0_0_1"/>
<dbReference type="EMBL" id="GL377627">
    <property type="protein sequence ID" value="EFJ14578.1"/>
    <property type="molecule type" value="Genomic_DNA"/>
</dbReference>
<accession>D8SMD2</accession>
<feature type="region of interest" description="Disordered" evidence="1">
    <location>
        <begin position="201"/>
        <end position="241"/>
    </location>
</feature>
<dbReference type="InParanoid" id="D8SMD2"/>
<dbReference type="AlphaFoldDB" id="D8SMD2"/>